<name>A0A7J7FN41_DICBM</name>
<dbReference type="Gene3D" id="6.10.140.140">
    <property type="match status" value="1"/>
</dbReference>
<reference evidence="2 3" key="1">
    <citation type="journal article" date="2020" name="Mol. Biol. Evol.">
        <title>Interspecific Gene Flow and the Evolution of Specialization in Black and White Rhinoceros.</title>
        <authorList>
            <person name="Moodley Y."/>
            <person name="Westbury M.V."/>
            <person name="Russo I.M."/>
            <person name="Gopalakrishnan S."/>
            <person name="Rakotoarivelo A."/>
            <person name="Olsen R.A."/>
            <person name="Prost S."/>
            <person name="Tunstall T."/>
            <person name="Ryder O.A."/>
            <person name="Dalen L."/>
            <person name="Bruford M.W."/>
        </authorList>
    </citation>
    <scope>NUCLEOTIDE SEQUENCE [LARGE SCALE GENOMIC DNA]</scope>
    <source>
        <strain evidence="2">SBR-YM</strain>
        <tissue evidence="2">Skin</tissue>
    </source>
</reference>
<dbReference type="EMBL" id="JACDTQ010000092">
    <property type="protein sequence ID" value="KAF5929500.1"/>
    <property type="molecule type" value="Genomic_DNA"/>
</dbReference>
<evidence type="ECO:0000313" key="2">
    <source>
        <dbReference type="EMBL" id="KAF5929500.1"/>
    </source>
</evidence>
<dbReference type="Pfam" id="PF01352">
    <property type="entry name" value="KRAB"/>
    <property type="match status" value="1"/>
</dbReference>
<evidence type="ECO:0000313" key="3">
    <source>
        <dbReference type="Proteomes" id="UP000551758"/>
    </source>
</evidence>
<dbReference type="InterPro" id="IPR001909">
    <property type="entry name" value="KRAB"/>
</dbReference>
<organism evidence="2 3">
    <name type="scientific">Diceros bicornis minor</name>
    <name type="common">South-central black rhinoceros</name>
    <dbReference type="NCBI Taxonomy" id="77932"/>
    <lineage>
        <taxon>Eukaryota</taxon>
        <taxon>Metazoa</taxon>
        <taxon>Chordata</taxon>
        <taxon>Craniata</taxon>
        <taxon>Vertebrata</taxon>
        <taxon>Euteleostomi</taxon>
        <taxon>Mammalia</taxon>
        <taxon>Eutheria</taxon>
        <taxon>Laurasiatheria</taxon>
        <taxon>Perissodactyla</taxon>
        <taxon>Rhinocerotidae</taxon>
        <taxon>Diceros</taxon>
    </lineage>
</organism>
<comment type="caution">
    <text evidence="2">The sequence shown here is derived from an EMBL/GenBank/DDBJ whole genome shotgun (WGS) entry which is preliminary data.</text>
</comment>
<dbReference type="AlphaFoldDB" id="A0A7J7FN41"/>
<dbReference type="GO" id="GO:0006355">
    <property type="term" value="P:regulation of DNA-templated transcription"/>
    <property type="evidence" value="ECO:0007669"/>
    <property type="project" value="InterPro"/>
</dbReference>
<dbReference type="SUPFAM" id="SSF109640">
    <property type="entry name" value="KRAB domain (Kruppel-associated box)"/>
    <property type="match status" value="1"/>
</dbReference>
<proteinExistence type="predicted"/>
<dbReference type="CDD" id="cd07765">
    <property type="entry name" value="KRAB_A-box"/>
    <property type="match status" value="1"/>
</dbReference>
<protein>
    <recommendedName>
        <fullName evidence="1">KRAB domain-containing protein</fullName>
    </recommendedName>
</protein>
<feature type="domain" description="KRAB" evidence="1">
    <location>
        <begin position="30"/>
        <end position="63"/>
    </location>
</feature>
<sequence length="160" mass="17767">MCMGWIVVAHEEGLFMVSCVVVMRGHCHLVAVYFWEEWGLLDEVQRHVSHDAMLENFELITSLRTGLSFHIKTMDTASFPSSLSCWCGAENEEAPSEQSVSVGVSQVRAPKAGVSAQKAYPCEMRAMETVDHKGSGMEKAKHILIYFSEVGRHGSPQHSP</sequence>
<evidence type="ECO:0000259" key="1">
    <source>
        <dbReference type="Pfam" id="PF01352"/>
    </source>
</evidence>
<keyword evidence="3" id="KW-1185">Reference proteome</keyword>
<dbReference type="InterPro" id="IPR036051">
    <property type="entry name" value="KRAB_dom_sf"/>
</dbReference>
<gene>
    <name evidence="2" type="ORF">HPG69_007253</name>
</gene>
<accession>A0A7J7FN41</accession>
<dbReference type="Proteomes" id="UP000551758">
    <property type="component" value="Unassembled WGS sequence"/>
</dbReference>